<dbReference type="EnsemblPlants" id="ORUFI04G06150.4">
    <property type="protein sequence ID" value="ORUFI04G06150.4"/>
    <property type="gene ID" value="ORUFI04G06150"/>
</dbReference>
<reference evidence="1" key="2">
    <citation type="submission" date="2015-06" db="UniProtKB">
        <authorList>
            <consortium name="EnsemblPlants"/>
        </authorList>
    </citation>
    <scope>IDENTIFICATION</scope>
</reference>
<evidence type="ECO:0000313" key="1">
    <source>
        <dbReference type="EnsemblPlants" id="ORUFI04G06150.4"/>
    </source>
</evidence>
<reference evidence="2" key="1">
    <citation type="submission" date="2013-06" db="EMBL/GenBank/DDBJ databases">
        <authorList>
            <person name="Zhao Q."/>
        </authorList>
    </citation>
    <scope>NUCLEOTIDE SEQUENCE</scope>
    <source>
        <strain evidence="2">cv. W1943</strain>
    </source>
</reference>
<keyword evidence="2" id="KW-1185">Reference proteome</keyword>
<dbReference type="AlphaFoldDB" id="A0A0E0P6D8"/>
<protein>
    <submittedName>
        <fullName evidence="1">Uncharacterized protein</fullName>
    </submittedName>
</protein>
<sequence length="73" mass="8019">MQIVLHISSFIKEHLPVMMPLLGEKRTLDYPTHDKATQAALILLTQDIPYCGDPPCNEATGPVLVAKPFSFGV</sequence>
<organism evidence="1 2">
    <name type="scientific">Oryza rufipogon</name>
    <name type="common">Brownbeard rice</name>
    <name type="synonym">Asian wild rice</name>
    <dbReference type="NCBI Taxonomy" id="4529"/>
    <lineage>
        <taxon>Eukaryota</taxon>
        <taxon>Viridiplantae</taxon>
        <taxon>Streptophyta</taxon>
        <taxon>Embryophyta</taxon>
        <taxon>Tracheophyta</taxon>
        <taxon>Spermatophyta</taxon>
        <taxon>Magnoliopsida</taxon>
        <taxon>Liliopsida</taxon>
        <taxon>Poales</taxon>
        <taxon>Poaceae</taxon>
        <taxon>BOP clade</taxon>
        <taxon>Oryzoideae</taxon>
        <taxon>Oryzeae</taxon>
        <taxon>Oryzinae</taxon>
        <taxon>Oryza</taxon>
    </lineage>
</organism>
<dbReference type="HOGENOM" id="CLU_2779966_0_0_1"/>
<dbReference type="Proteomes" id="UP000008022">
    <property type="component" value="Unassembled WGS sequence"/>
</dbReference>
<name>A0A0E0P6D8_ORYRU</name>
<proteinExistence type="predicted"/>
<evidence type="ECO:0000313" key="2">
    <source>
        <dbReference type="Proteomes" id="UP000008022"/>
    </source>
</evidence>
<dbReference type="Gramene" id="ORUFI04G06150.4">
    <property type="protein sequence ID" value="ORUFI04G06150.4"/>
    <property type="gene ID" value="ORUFI04G06150"/>
</dbReference>
<accession>A0A0E0P6D8</accession>